<feature type="binding site" evidence="7">
    <location>
        <position position="11"/>
    </location>
    <ligand>
        <name>Mg(2+)</name>
        <dbReference type="ChEBI" id="CHEBI:18420"/>
    </ligand>
</feature>
<evidence type="ECO:0000256" key="6">
    <source>
        <dbReference type="PIRSR" id="PIRSR031051-2"/>
    </source>
</evidence>
<accession>A0A9Q0K3P7</accession>
<feature type="binding site" evidence="6">
    <location>
        <position position="20"/>
    </location>
    <ligand>
        <name>substrate</name>
    </ligand>
</feature>
<keyword evidence="9" id="KW-1185">Reference proteome</keyword>
<dbReference type="Pfam" id="PF06888">
    <property type="entry name" value="Put_Phosphatase"/>
    <property type="match status" value="2"/>
</dbReference>
<evidence type="ECO:0000256" key="5">
    <source>
        <dbReference type="PIRSR" id="PIRSR031051-1"/>
    </source>
</evidence>
<evidence type="ECO:0000256" key="1">
    <source>
        <dbReference type="ARBA" id="ARBA00001946"/>
    </source>
</evidence>
<dbReference type="NCBIfam" id="TIGR01488">
    <property type="entry name" value="HAD-SF-IB"/>
    <property type="match status" value="1"/>
</dbReference>
<comment type="caution">
    <text evidence="8">The sequence shown here is derived from an EMBL/GenBank/DDBJ whole genome shotgun (WGS) entry which is preliminary data.</text>
</comment>
<dbReference type="InterPro" id="IPR036412">
    <property type="entry name" value="HAD-like_sf"/>
</dbReference>
<evidence type="ECO:0000256" key="2">
    <source>
        <dbReference type="ARBA" id="ARBA00022723"/>
    </source>
</evidence>
<organism evidence="8 9">
    <name type="scientific">Protea cynaroides</name>
    <dbReference type="NCBI Taxonomy" id="273540"/>
    <lineage>
        <taxon>Eukaryota</taxon>
        <taxon>Viridiplantae</taxon>
        <taxon>Streptophyta</taxon>
        <taxon>Embryophyta</taxon>
        <taxon>Tracheophyta</taxon>
        <taxon>Spermatophyta</taxon>
        <taxon>Magnoliopsida</taxon>
        <taxon>Proteales</taxon>
        <taxon>Proteaceae</taxon>
        <taxon>Protea</taxon>
    </lineage>
</organism>
<protein>
    <submittedName>
        <fullName evidence="8">Uncharacterized protein</fullName>
    </submittedName>
</protein>
<comment type="cofactor">
    <cofactor evidence="1 7">
        <name>Mg(2+)</name>
        <dbReference type="ChEBI" id="CHEBI:18420"/>
    </cofactor>
</comment>
<gene>
    <name evidence="8" type="ORF">NE237_021891</name>
</gene>
<name>A0A9Q0K3P7_9MAGN</name>
<dbReference type="PANTHER" id="PTHR20889:SF12">
    <property type="entry name" value="LP01149P"/>
    <property type="match status" value="1"/>
</dbReference>
<evidence type="ECO:0000256" key="3">
    <source>
        <dbReference type="ARBA" id="ARBA00022801"/>
    </source>
</evidence>
<reference evidence="8" key="1">
    <citation type="journal article" date="2023" name="Plant J.">
        <title>The genome of the king protea, Protea cynaroides.</title>
        <authorList>
            <person name="Chang J."/>
            <person name="Duong T.A."/>
            <person name="Schoeman C."/>
            <person name="Ma X."/>
            <person name="Roodt D."/>
            <person name="Barker N."/>
            <person name="Li Z."/>
            <person name="Van de Peer Y."/>
            <person name="Mizrachi E."/>
        </authorList>
    </citation>
    <scope>NUCLEOTIDE SEQUENCE</scope>
    <source>
        <tissue evidence="8">Young leaves</tissue>
    </source>
</reference>
<feature type="binding site" evidence="6">
    <location>
        <position position="130"/>
    </location>
    <ligand>
        <name>substrate</name>
    </ligand>
</feature>
<dbReference type="SUPFAM" id="SSF56784">
    <property type="entry name" value="HAD-like"/>
    <property type="match status" value="1"/>
</dbReference>
<evidence type="ECO:0000256" key="4">
    <source>
        <dbReference type="ARBA" id="ARBA00022842"/>
    </source>
</evidence>
<feature type="active site" description="Nucleophile" evidence="5">
    <location>
        <position position="9"/>
    </location>
</feature>
<keyword evidence="4 7" id="KW-0460">Magnesium</keyword>
<evidence type="ECO:0000313" key="8">
    <source>
        <dbReference type="EMBL" id="KAJ4961981.1"/>
    </source>
</evidence>
<dbReference type="Gene3D" id="3.40.50.1000">
    <property type="entry name" value="HAD superfamily/HAD-like"/>
    <property type="match status" value="1"/>
</dbReference>
<dbReference type="Proteomes" id="UP001141806">
    <property type="component" value="Unassembled WGS sequence"/>
</dbReference>
<feature type="binding site" evidence="7">
    <location>
        <position position="9"/>
    </location>
    <ligand>
        <name>Mg(2+)</name>
        <dbReference type="ChEBI" id="CHEBI:18420"/>
    </ligand>
</feature>
<keyword evidence="3" id="KW-0378">Hydrolase</keyword>
<dbReference type="InterPro" id="IPR006384">
    <property type="entry name" value="HAD_hydro_PyrdxlP_Pase-like"/>
</dbReference>
<dbReference type="AlphaFoldDB" id="A0A9Q0K3P7"/>
<proteinExistence type="predicted"/>
<dbReference type="NCBIfam" id="TIGR01489">
    <property type="entry name" value="DKMTPPase-SF"/>
    <property type="match status" value="1"/>
</dbReference>
<dbReference type="InterPro" id="IPR023214">
    <property type="entry name" value="HAD_sf"/>
</dbReference>
<evidence type="ECO:0000256" key="7">
    <source>
        <dbReference type="PIRSR" id="PIRSR031051-3"/>
    </source>
</evidence>
<keyword evidence="2 7" id="KW-0479">Metal-binding</keyword>
<dbReference type="GO" id="GO:0046872">
    <property type="term" value="F:metal ion binding"/>
    <property type="evidence" value="ECO:0007669"/>
    <property type="project" value="UniProtKB-KW"/>
</dbReference>
<dbReference type="EMBL" id="JAMYWD010000009">
    <property type="protein sequence ID" value="KAJ4961981.1"/>
    <property type="molecule type" value="Genomic_DNA"/>
</dbReference>
<feature type="active site" description="Proton donor" evidence="5">
    <location>
        <position position="11"/>
    </location>
</feature>
<dbReference type="InterPro" id="IPR016965">
    <property type="entry name" value="Pase_PHOSPHO-typ"/>
</dbReference>
<dbReference type="OrthoDB" id="10267182at2759"/>
<dbReference type="GO" id="GO:0016791">
    <property type="term" value="F:phosphatase activity"/>
    <property type="evidence" value="ECO:0007669"/>
    <property type="project" value="InterPro"/>
</dbReference>
<dbReference type="PANTHER" id="PTHR20889">
    <property type="entry name" value="PHOSPHATASE, ORPHAN 1, 2"/>
    <property type="match status" value="1"/>
</dbReference>
<feature type="binding site" evidence="7">
    <location>
        <position position="213"/>
    </location>
    <ligand>
        <name>Mg(2+)</name>
        <dbReference type="ChEBI" id="CHEBI:18420"/>
    </ligand>
</feature>
<sequence>MAGILVIFDFDNTIIDCDSDNWVVDELGFNQLYNELLPTMPWNSLMVYFNSLCVSSLLASFCFSVSILYTQGRINGVVKELDRLMQELHSHGITIKQIEDCLKRAPLHPRIIAAIKSAHSFGCELRIVSDANPFFIETILKHHGLIDYFSEIITNPSFINEEGRLRICPYHDFTSSPHGCNLCPPNLCKGLVIEIIQASEFAEGEKRFIYLGDGKGDYCPSLKFGEGDRVMPRKHFPLWDLMCNNPLLWKAEVHEWSSGEELERVLLDLINMITIEEGSNTNSAQLISGDCKFQTIPVSSHESLSQSSLSRVTT</sequence>
<dbReference type="PIRSF" id="PIRSF031051">
    <property type="entry name" value="PyrdxlP_Pase_PHOSPHO2"/>
    <property type="match status" value="1"/>
</dbReference>
<evidence type="ECO:0000313" key="9">
    <source>
        <dbReference type="Proteomes" id="UP001141806"/>
    </source>
</evidence>